<dbReference type="AlphaFoldDB" id="A0AAV2CB45"/>
<dbReference type="Proteomes" id="UP001497516">
    <property type="component" value="Chromosome 1"/>
</dbReference>
<proteinExistence type="predicted"/>
<feature type="compositionally biased region" description="Low complexity" evidence="1">
    <location>
        <begin position="104"/>
        <end position="114"/>
    </location>
</feature>
<dbReference type="EMBL" id="OZ034813">
    <property type="protein sequence ID" value="CAL1353742.1"/>
    <property type="molecule type" value="Genomic_DNA"/>
</dbReference>
<gene>
    <name evidence="2" type="ORF">LTRI10_LOCUS1618</name>
</gene>
<organism evidence="2 3">
    <name type="scientific">Linum trigynum</name>
    <dbReference type="NCBI Taxonomy" id="586398"/>
    <lineage>
        <taxon>Eukaryota</taxon>
        <taxon>Viridiplantae</taxon>
        <taxon>Streptophyta</taxon>
        <taxon>Embryophyta</taxon>
        <taxon>Tracheophyta</taxon>
        <taxon>Spermatophyta</taxon>
        <taxon>Magnoliopsida</taxon>
        <taxon>eudicotyledons</taxon>
        <taxon>Gunneridae</taxon>
        <taxon>Pentapetalae</taxon>
        <taxon>rosids</taxon>
        <taxon>fabids</taxon>
        <taxon>Malpighiales</taxon>
        <taxon>Linaceae</taxon>
        <taxon>Linum</taxon>
    </lineage>
</organism>
<keyword evidence="3" id="KW-1185">Reference proteome</keyword>
<protein>
    <submittedName>
        <fullName evidence="2">Uncharacterized protein</fullName>
    </submittedName>
</protein>
<feature type="region of interest" description="Disordered" evidence="1">
    <location>
        <begin position="77"/>
        <end position="129"/>
    </location>
</feature>
<feature type="compositionally biased region" description="Low complexity" evidence="1">
    <location>
        <begin position="77"/>
        <end position="91"/>
    </location>
</feature>
<evidence type="ECO:0000313" key="2">
    <source>
        <dbReference type="EMBL" id="CAL1353742.1"/>
    </source>
</evidence>
<reference evidence="2 3" key="1">
    <citation type="submission" date="2024-04" db="EMBL/GenBank/DDBJ databases">
        <authorList>
            <person name="Fracassetti M."/>
        </authorList>
    </citation>
    <scope>NUCLEOTIDE SEQUENCE [LARGE SCALE GENOMIC DNA]</scope>
</reference>
<accession>A0AAV2CB45</accession>
<evidence type="ECO:0000313" key="3">
    <source>
        <dbReference type="Proteomes" id="UP001497516"/>
    </source>
</evidence>
<name>A0AAV2CB45_9ROSI</name>
<evidence type="ECO:0000256" key="1">
    <source>
        <dbReference type="SAM" id="MobiDB-lite"/>
    </source>
</evidence>
<sequence length="240" mass="25899">MRIEEVALGFETAAPPPSSVFCFLIAPPLVVVSFLPSSSGDASFSAISSSLPPRRFFFFRQPTAHFADLANPTRSPSLSSPSLPSSSLPSPAAMVSSVDGRINSTRPPSSSAPFPRRRDPHYVPRSSSSFRRSASRRALPLIVALRARFETPSPLRRVHCRFWLRAPPPSSSPWRASLFSSPLATSSHALSSSPPSMETNPTLDGGVNAIPEPRWTVFSGVSSWVVDCRSVVICAPTDRP</sequence>